<dbReference type="Gramene" id="OMO88511">
    <property type="protein sequence ID" value="OMO88511"/>
    <property type="gene ID" value="CCACVL1_08326"/>
</dbReference>
<feature type="region of interest" description="Disordered" evidence="1">
    <location>
        <begin position="92"/>
        <end position="115"/>
    </location>
</feature>
<organism evidence="2 3">
    <name type="scientific">Corchorus capsularis</name>
    <name type="common">Jute</name>
    <dbReference type="NCBI Taxonomy" id="210143"/>
    <lineage>
        <taxon>Eukaryota</taxon>
        <taxon>Viridiplantae</taxon>
        <taxon>Streptophyta</taxon>
        <taxon>Embryophyta</taxon>
        <taxon>Tracheophyta</taxon>
        <taxon>Spermatophyta</taxon>
        <taxon>Magnoliopsida</taxon>
        <taxon>eudicotyledons</taxon>
        <taxon>Gunneridae</taxon>
        <taxon>Pentapetalae</taxon>
        <taxon>rosids</taxon>
        <taxon>malvids</taxon>
        <taxon>Malvales</taxon>
        <taxon>Malvaceae</taxon>
        <taxon>Grewioideae</taxon>
        <taxon>Apeibeae</taxon>
        <taxon>Corchorus</taxon>
    </lineage>
</organism>
<evidence type="ECO:0000313" key="3">
    <source>
        <dbReference type="Proteomes" id="UP000188268"/>
    </source>
</evidence>
<feature type="compositionally biased region" description="Basic and acidic residues" evidence="1">
    <location>
        <begin position="1"/>
        <end position="11"/>
    </location>
</feature>
<name>A0A1R3J110_COCAP</name>
<comment type="caution">
    <text evidence="2">The sequence shown here is derived from an EMBL/GenBank/DDBJ whole genome shotgun (WGS) entry which is preliminary data.</text>
</comment>
<dbReference type="STRING" id="210143.A0A1R3J110"/>
<dbReference type="Proteomes" id="UP000188268">
    <property type="component" value="Unassembled WGS sequence"/>
</dbReference>
<proteinExistence type="predicted"/>
<accession>A0A1R3J110</accession>
<dbReference type="AlphaFoldDB" id="A0A1R3J110"/>
<feature type="compositionally biased region" description="Basic and acidic residues" evidence="1">
    <location>
        <begin position="44"/>
        <end position="54"/>
    </location>
</feature>
<reference evidence="2 3" key="1">
    <citation type="submission" date="2013-09" db="EMBL/GenBank/DDBJ databases">
        <title>Corchorus capsularis genome sequencing.</title>
        <authorList>
            <person name="Alam M."/>
            <person name="Haque M.S."/>
            <person name="Islam M.S."/>
            <person name="Emdad E.M."/>
            <person name="Islam M.M."/>
            <person name="Ahmed B."/>
            <person name="Halim A."/>
            <person name="Hossen Q.M.M."/>
            <person name="Hossain M.Z."/>
            <person name="Ahmed R."/>
            <person name="Khan M.M."/>
            <person name="Islam R."/>
            <person name="Rashid M.M."/>
            <person name="Khan S.A."/>
            <person name="Rahman M.S."/>
            <person name="Alam M."/>
        </authorList>
    </citation>
    <scope>NUCLEOTIDE SEQUENCE [LARGE SCALE GENOMIC DNA]</scope>
    <source>
        <strain evidence="3">cv. CVL-1</strain>
        <tissue evidence="2">Whole seedling</tissue>
    </source>
</reference>
<dbReference type="EMBL" id="AWWV01008978">
    <property type="protein sequence ID" value="OMO88511.1"/>
    <property type="molecule type" value="Genomic_DNA"/>
</dbReference>
<protein>
    <submittedName>
        <fullName evidence="2">Auxin-responsive protein IAA27-like isoform 2</fullName>
    </submittedName>
</protein>
<sequence>MGRTPHKDNKVETSGTKARKQPSKASFSKKASTKLRPRLPGFESPEREEQHGHDNVLSLKSFASRAKRSFTDASDSSGKWVFGGGNGGGFEGLFSPRNGGNNGRKGLFGLDSGKDDPVLKEGAAQKSIVLKR</sequence>
<keyword evidence="3" id="KW-1185">Reference proteome</keyword>
<gene>
    <name evidence="2" type="ORF">CCACVL1_08326</name>
</gene>
<feature type="region of interest" description="Disordered" evidence="1">
    <location>
        <begin position="1"/>
        <end position="55"/>
    </location>
</feature>
<evidence type="ECO:0000256" key="1">
    <source>
        <dbReference type="SAM" id="MobiDB-lite"/>
    </source>
</evidence>
<evidence type="ECO:0000313" key="2">
    <source>
        <dbReference type="EMBL" id="OMO88511.1"/>
    </source>
</evidence>